<keyword evidence="6" id="KW-0560">Oxidoreductase</keyword>
<evidence type="ECO:0000256" key="6">
    <source>
        <dbReference type="ARBA" id="ARBA00023002"/>
    </source>
</evidence>
<feature type="domain" description="C3H1-type" evidence="11">
    <location>
        <begin position="49"/>
        <end position="75"/>
    </location>
</feature>
<dbReference type="InterPro" id="IPR036188">
    <property type="entry name" value="FAD/NAD-bd_sf"/>
</dbReference>
<evidence type="ECO:0000259" key="11">
    <source>
        <dbReference type="PROSITE" id="PS50103"/>
    </source>
</evidence>
<dbReference type="InterPro" id="IPR050346">
    <property type="entry name" value="FMO-like"/>
</dbReference>
<reference evidence="12" key="1">
    <citation type="journal article" date="2014" name="PLoS Genet.">
        <title>Signature Gene Expression Reveals Novel Clues to the Molecular Mechanisms of Dimorphic Transition in Penicillium marneffei.</title>
        <authorList>
            <person name="Yang E."/>
            <person name="Wang G."/>
            <person name="Cai J."/>
            <person name="Woo P.C."/>
            <person name="Lau S.K."/>
            <person name="Yuen K.-Y."/>
            <person name="Chow W.-N."/>
            <person name="Lin X."/>
        </authorList>
    </citation>
    <scope>NUCLEOTIDE SEQUENCE [LARGE SCALE GENOMIC DNA]</scope>
    <source>
        <strain evidence="12">PM1</strain>
    </source>
</reference>
<dbReference type="CDD" id="cd00035">
    <property type="entry name" value="ChtBD1"/>
    <property type="match status" value="1"/>
</dbReference>
<dbReference type="PANTHER" id="PTHR23023">
    <property type="entry name" value="DIMETHYLANILINE MONOOXYGENASE"/>
    <property type="match status" value="1"/>
</dbReference>
<evidence type="ECO:0000256" key="4">
    <source>
        <dbReference type="ARBA" id="ARBA00022827"/>
    </source>
</evidence>
<sequence length="761" mass="83758">MASLIRIGVVFSFLIVTIQAEQMLAFAPVTALARWEGFNRRQLYGDCPAASQTLCPDHLGCCPRGAACTYSRDIPVCDESCNGGPSCPRGGCCQLGYVCGITNNFCTPAPTPHPKQTDHKQVEAPATITGSASVVDPGELPVKHIPSTIPTDGAVDSVPATLTTTASTTTTPLQAAHEPLHYPESTTSKASTPIVGIYSSHRVVPATATASTATARDGSNFVSKASGSETKSSSPSTQATSSGAGFLNLFLTPDFHSLHIDIHEVGRMTIKSVAIIGAGAAGAATAAAFAAEQYFETIRVFERKGSAGGTWIYDADPSPVADPRPGKLPPDIDSPLRVPDALPRTTEPSSQERWDKTPIYDELTTNVPAIAMSLSEIPFPYGPFVPHHVPKQYIENYFTQFKLDQYLELNTTVEDVSRYPATKGSGKGRDRWRLTLRTYDAVEHVDHWWNEEFDAVVFANGHYSVPYVPAVKGLEAYIKAFPGRIVHSKSYRSAEHYHNKQILVIGNSASGHDVTAGIVKTAKLPVYQSRRTPSRWDGNEPPEGIKWKPVIREYLPTGEIVFEDGNILRDINQVIYCTGYKASFPFWNAKANGAPIYDYKHDHVVGNYLHVFLTDFPTIGLIGIPRTLTFRSFNYQAIALARVFSGRNAHPLPSAEGQREWLDRRLGLVTRQRRKFHDMPWDEGESLDYFRELYDLAGLPRIEGLGQVPPVLDGETRWAIENVKKYPVPGDGRSKNESNNDEEKEWTVIGRGQWRDSLHFI</sequence>
<evidence type="ECO:0000256" key="3">
    <source>
        <dbReference type="ARBA" id="ARBA00022630"/>
    </source>
</evidence>
<comment type="caution">
    <text evidence="12">The sequence shown here is derived from an EMBL/GenBank/DDBJ whole genome shotgun (WGS) entry which is preliminary data.</text>
</comment>
<keyword evidence="10" id="KW-0732">Signal</keyword>
<feature type="chain" id="PRO_5001892220" evidence="10">
    <location>
        <begin position="21"/>
        <end position="761"/>
    </location>
</feature>
<feature type="signal peptide" evidence="10">
    <location>
        <begin position="1"/>
        <end position="20"/>
    </location>
</feature>
<evidence type="ECO:0000313" key="12">
    <source>
        <dbReference type="EMBL" id="KFX47282.1"/>
    </source>
</evidence>
<evidence type="ECO:0000256" key="2">
    <source>
        <dbReference type="ARBA" id="ARBA00009183"/>
    </source>
</evidence>
<evidence type="ECO:0000256" key="8">
    <source>
        <dbReference type="PROSITE-ProRule" id="PRU00723"/>
    </source>
</evidence>
<protein>
    <submittedName>
        <fullName evidence="12">Thiol-specific monooxygenase</fullName>
    </submittedName>
</protein>
<feature type="region of interest" description="Disordered" evidence="9">
    <location>
        <begin position="209"/>
        <end position="240"/>
    </location>
</feature>
<comment type="cofactor">
    <cofactor evidence="1">
        <name>FAD</name>
        <dbReference type="ChEBI" id="CHEBI:57692"/>
    </cofactor>
</comment>
<evidence type="ECO:0000256" key="9">
    <source>
        <dbReference type="SAM" id="MobiDB-lite"/>
    </source>
</evidence>
<accession>A0A093V405</accession>
<evidence type="ECO:0000256" key="10">
    <source>
        <dbReference type="SAM" id="SignalP"/>
    </source>
</evidence>
<dbReference type="eggNOG" id="KOG1399">
    <property type="taxonomic scope" value="Eukaryota"/>
</dbReference>
<dbReference type="PRINTS" id="PR00370">
    <property type="entry name" value="FMOXYGENASE"/>
</dbReference>
<gene>
    <name evidence="12" type="ORF">GQ26_0150300</name>
</gene>
<keyword evidence="5" id="KW-0521">NADP</keyword>
<proteinExistence type="inferred from homology"/>
<feature type="region of interest" description="Disordered" evidence="9">
    <location>
        <begin position="314"/>
        <end position="352"/>
    </location>
</feature>
<comment type="similarity">
    <text evidence="2">Belongs to the FMO family.</text>
</comment>
<dbReference type="GO" id="GO:0004499">
    <property type="term" value="F:N,N-dimethylaniline monooxygenase activity"/>
    <property type="evidence" value="ECO:0007669"/>
    <property type="project" value="InterPro"/>
</dbReference>
<keyword evidence="4" id="KW-0274">FAD</keyword>
<name>A0A093V405_TALMA</name>
<keyword evidence="8" id="KW-0479">Metal-binding</keyword>
<dbReference type="Gene3D" id="3.50.50.60">
    <property type="entry name" value="FAD/NAD(P)-binding domain"/>
    <property type="match status" value="2"/>
</dbReference>
<dbReference type="PROSITE" id="PS50103">
    <property type="entry name" value="ZF_C3H1"/>
    <property type="match status" value="1"/>
</dbReference>
<dbReference type="InterPro" id="IPR000960">
    <property type="entry name" value="Flavin_mOase"/>
</dbReference>
<keyword evidence="3" id="KW-0285">Flavoprotein</keyword>
<dbReference type="EMBL" id="JPOX01000015">
    <property type="protein sequence ID" value="KFX47282.1"/>
    <property type="molecule type" value="Genomic_DNA"/>
</dbReference>
<keyword evidence="8" id="KW-0862">Zinc</keyword>
<dbReference type="InterPro" id="IPR000571">
    <property type="entry name" value="Znf_CCCH"/>
</dbReference>
<dbReference type="InterPro" id="IPR020946">
    <property type="entry name" value="Flavin_mOase-like"/>
</dbReference>
<evidence type="ECO:0000256" key="1">
    <source>
        <dbReference type="ARBA" id="ARBA00001974"/>
    </source>
</evidence>
<keyword evidence="8" id="KW-0863">Zinc-finger</keyword>
<dbReference type="GO" id="GO:0050660">
    <property type="term" value="F:flavin adenine dinucleotide binding"/>
    <property type="evidence" value="ECO:0007669"/>
    <property type="project" value="InterPro"/>
</dbReference>
<organism evidence="12">
    <name type="scientific">Talaromyces marneffei PM1</name>
    <dbReference type="NCBI Taxonomy" id="1077442"/>
    <lineage>
        <taxon>Eukaryota</taxon>
        <taxon>Fungi</taxon>
        <taxon>Dikarya</taxon>
        <taxon>Ascomycota</taxon>
        <taxon>Pezizomycotina</taxon>
        <taxon>Eurotiomycetes</taxon>
        <taxon>Eurotiomycetidae</taxon>
        <taxon>Eurotiales</taxon>
        <taxon>Trichocomaceae</taxon>
        <taxon>Talaromyces</taxon>
        <taxon>Talaromyces sect. Talaromyces</taxon>
    </lineage>
</organism>
<evidence type="ECO:0000256" key="5">
    <source>
        <dbReference type="ARBA" id="ARBA00022857"/>
    </source>
</evidence>
<evidence type="ECO:0000256" key="7">
    <source>
        <dbReference type="ARBA" id="ARBA00023033"/>
    </source>
</evidence>
<dbReference type="SUPFAM" id="SSF51905">
    <property type="entry name" value="FAD/NAD(P)-binding domain"/>
    <property type="match status" value="1"/>
</dbReference>
<dbReference type="HOGENOM" id="CLU_366451_0_0_1"/>
<feature type="compositionally biased region" description="Low complexity" evidence="9">
    <location>
        <begin position="223"/>
        <end position="240"/>
    </location>
</feature>
<dbReference type="GO" id="GO:0050661">
    <property type="term" value="F:NADP binding"/>
    <property type="evidence" value="ECO:0007669"/>
    <property type="project" value="InterPro"/>
</dbReference>
<dbReference type="Pfam" id="PF00743">
    <property type="entry name" value="FMO-like"/>
    <property type="match status" value="2"/>
</dbReference>
<dbReference type="GO" id="GO:0008270">
    <property type="term" value="F:zinc ion binding"/>
    <property type="evidence" value="ECO:0007669"/>
    <property type="project" value="UniProtKB-KW"/>
</dbReference>
<keyword evidence="7 12" id="KW-0503">Monooxygenase</keyword>
<dbReference type="FunFam" id="3.50.50.60:FF:000138">
    <property type="entry name" value="Flavin-containing monooxygenase"/>
    <property type="match status" value="1"/>
</dbReference>
<feature type="zinc finger region" description="C3H1-type" evidence="8">
    <location>
        <begin position="49"/>
        <end position="75"/>
    </location>
</feature>
<dbReference type="AlphaFoldDB" id="A0A093V405"/>